<dbReference type="InterPro" id="IPR001452">
    <property type="entry name" value="SH3_domain"/>
</dbReference>
<dbReference type="PROSITE" id="PS51659">
    <property type="entry name" value="GT23"/>
    <property type="match status" value="1"/>
</dbReference>
<evidence type="ECO:0000256" key="6">
    <source>
        <dbReference type="SAM" id="Phobius"/>
    </source>
</evidence>
<dbReference type="InterPro" id="IPR027350">
    <property type="entry name" value="GT23_dom"/>
</dbReference>
<evidence type="ECO:0000256" key="4">
    <source>
        <dbReference type="PROSITE-ProRule" id="PRU00992"/>
    </source>
</evidence>
<dbReference type="PANTHER" id="PTHR13132:SF29">
    <property type="entry name" value="ALPHA-(1,6)-FUCOSYLTRANSFERASE"/>
    <property type="match status" value="1"/>
</dbReference>
<dbReference type="Pfam" id="PF14604">
    <property type="entry name" value="SH3_9"/>
    <property type="match status" value="1"/>
</dbReference>
<accession>A0A1I7RTA7</accession>
<feature type="transmembrane region" description="Helical" evidence="6">
    <location>
        <begin position="20"/>
        <end position="40"/>
    </location>
</feature>
<keyword evidence="6" id="KW-1133">Transmembrane helix</keyword>
<evidence type="ECO:0000259" key="7">
    <source>
        <dbReference type="PROSITE" id="PS51659"/>
    </source>
</evidence>
<dbReference type="Pfam" id="PF19745">
    <property type="entry name" value="FUT8_N_cat"/>
    <property type="match status" value="1"/>
</dbReference>
<proteinExistence type="inferred from homology"/>
<evidence type="ECO:0000256" key="1">
    <source>
        <dbReference type="ARBA" id="ARBA00022443"/>
    </source>
</evidence>
<dbReference type="CDD" id="cd11300">
    <property type="entry name" value="Fut8_like"/>
    <property type="match status" value="1"/>
</dbReference>
<keyword evidence="5" id="KW-0175">Coiled coil</keyword>
<organism evidence="8 9">
    <name type="scientific">Bursaphelenchus xylophilus</name>
    <name type="common">Pinewood nematode worm</name>
    <name type="synonym">Aphelenchoides xylophilus</name>
    <dbReference type="NCBI Taxonomy" id="6326"/>
    <lineage>
        <taxon>Eukaryota</taxon>
        <taxon>Metazoa</taxon>
        <taxon>Ecdysozoa</taxon>
        <taxon>Nematoda</taxon>
        <taxon>Chromadorea</taxon>
        <taxon>Rhabditida</taxon>
        <taxon>Tylenchina</taxon>
        <taxon>Tylenchomorpha</taxon>
        <taxon>Aphelenchoidea</taxon>
        <taxon>Aphelenchoididae</taxon>
        <taxon>Bursaphelenchus</taxon>
    </lineage>
</organism>
<keyword evidence="6" id="KW-0812">Transmembrane</keyword>
<keyword evidence="1" id="KW-0728">SH3 domain</keyword>
<comment type="similarity">
    <text evidence="4">Belongs to the glycosyltransferase 23 family.</text>
</comment>
<dbReference type="Gene3D" id="3.40.50.11350">
    <property type="match status" value="1"/>
</dbReference>
<dbReference type="eggNOG" id="KOG3705">
    <property type="taxonomic scope" value="Eukaryota"/>
</dbReference>
<keyword evidence="2 4" id="KW-0328">Glycosyltransferase</keyword>
<evidence type="ECO:0000256" key="2">
    <source>
        <dbReference type="ARBA" id="ARBA00022676"/>
    </source>
</evidence>
<evidence type="ECO:0000256" key="3">
    <source>
        <dbReference type="ARBA" id="ARBA00022679"/>
    </source>
</evidence>
<dbReference type="Proteomes" id="UP000095284">
    <property type="component" value="Unplaced"/>
</dbReference>
<keyword evidence="3 4" id="KW-0808">Transferase</keyword>
<feature type="region of interest" description="Important for donor substrate binding" evidence="4">
    <location>
        <begin position="370"/>
        <end position="371"/>
    </location>
</feature>
<dbReference type="AlphaFoldDB" id="A0A1I7RTA7"/>
<dbReference type="InterPro" id="IPR045573">
    <property type="entry name" value="Fut8_N_cat"/>
</dbReference>
<dbReference type="GO" id="GO:0046921">
    <property type="term" value="F:alpha-(1-&gt;6)-fucosyltransferase activity"/>
    <property type="evidence" value="ECO:0007669"/>
    <property type="project" value="TreeGrafter"/>
</dbReference>
<keyword evidence="6" id="KW-0472">Membrane</keyword>
<protein>
    <submittedName>
        <fullName evidence="9">GT23 domain-containing protein</fullName>
    </submittedName>
</protein>
<feature type="domain" description="GT23" evidence="7">
    <location>
        <begin position="207"/>
        <end position="501"/>
    </location>
</feature>
<dbReference type="WBParaSite" id="BXY_0396100.1">
    <property type="protein sequence ID" value="BXY_0396100.1"/>
    <property type="gene ID" value="BXY_0396100"/>
</dbReference>
<evidence type="ECO:0000256" key="5">
    <source>
        <dbReference type="SAM" id="Coils"/>
    </source>
</evidence>
<sequence>MLPTFTQRFQRHDAMRQCQLTTLLLWGCGAAVILWLIMVMKLSSRVDNSQFSDISQQQQLNSALSEIDRLRRETAELKKKLEASNSEAKSDQKLELNPVLPEPKINIIDGKLYTKEHEVERRELDNQIRELFYYLRSQTDSENGEIKDKVNFRQRVLNQTISLMALSTNFGSLVDQSAVWHKQELQKLTDHIQKRIYDLQHPSSCSNTRVLVCDLNKGCGFGCQLHHVSYCLTVAAASNRTMVLQQDGEGWRYSKHGWTAVFEDVSGCRYGDAVQKSEKVEAWRSIDQPDRVTFLTIVDALHTKPAQLPLSFPKELANELLTHHSNPPVFFESQFVWYLMRSNDHMREILDKAASKIPFGEGPIVGLQIRRTDKIGLEAAFHSVDEYMKWTELWYKVQEKRLSPERPLKRRVYIATDDPNAVKEAREKYPAYEVYADVGIAQSAQLSNRYTDVSLYGVVTDVHMLSRCDYLVCTFSSQVCRVGYELKQVKDGDVAEKFHSLDDIYYYGGQHGHEQITYERHEKLASNELAMEVGDTIGIAGNHWDGWSKGINKRTGETGLYPSYKTREKWRIVDFPLFAL</sequence>
<dbReference type="InterPro" id="IPR035653">
    <property type="entry name" value="Fut8_SH3"/>
</dbReference>
<dbReference type="PANTHER" id="PTHR13132">
    <property type="entry name" value="ALPHA- 1,6 -FUCOSYLTRANSFERASE"/>
    <property type="match status" value="1"/>
</dbReference>
<dbReference type="GO" id="GO:0006487">
    <property type="term" value="P:protein N-linked glycosylation"/>
    <property type="evidence" value="ECO:0007669"/>
    <property type="project" value="TreeGrafter"/>
</dbReference>
<dbReference type="SUPFAM" id="SSF50044">
    <property type="entry name" value="SH3-domain"/>
    <property type="match status" value="1"/>
</dbReference>
<dbReference type="CDD" id="cd11792">
    <property type="entry name" value="SH3_Fut8"/>
    <property type="match status" value="1"/>
</dbReference>
<dbReference type="FunFam" id="2.30.30.40:FF:000070">
    <property type="entry name" value="Alpha-(1,6)-fucosyltransferase"/>
    <property type="match status" value="1"/>
</dbReference>
<evidence type="ECO:0000313" key="9">
    <source>
        <dbReference type="WBParaSite" id="BXY_0396100.1"/>
    </source>
</evidence>
<reference evidence="9" key="1">
    <citation type="submission" date="2016-11" db="UniProtKB">
        <authorList>
            <consortium name="WormBaseParasite"/>
        </authorList>
    </citation>
    <scope>IDENTIFICATION</scope>
</reference>
<name>A0A1I7RTA7_BURXY</name>
<feature type="coiled-coil region" evidence="5">
    <location>
        <begin position="60"/>
        <end position="87"/>
    </location>
</feature>
<evidence type="ECO:0000313" key="8">
    <source>
        <dbReference type="Proteomes" id="UP000095284"/>
    </source>
</evidence>
<dbReference type="InterPro" id="IPR036028">
    <property type="entry name" value="SH3-like_dom_sf"/>
</dbReference>
<dbReference type="Gene3D" id="2.30.30.40">
    <property type="entry name" value="SH3 Domains"/>
    <property type="match status" value="1"/>
</dbReference>